<sequence>MAAAVLGKRSRGVLDEEEISLPLPTTKRRTRRSAPVIYEDTTRRNELENVGATEQQSNLRNTRPVRTRNRTPKVALPDSSEKIKPSNLALDQSPSQGVTDENVPPTLISTPSALRFKDVFEQCAPTTPKHRVRLTGRLLTPRSSRSLTPSKSHNVYSQARQAFTQTGTSKIIGREVEREQLNKFIHNAIETGTGGCTYVSGAPGTGKSALVLEILEQFGEQPVKVVSINCVALKTSSEVLARFTQEFCPPSRGKAGPGAKASLAKLFTTRKAGSPMHLVLLDEMDTLLGGDCELLYSIFEWAMHPASSLILIGIANALDLTDRFLPRLKVRNVKPQLLPFLPYSAQQISTIIREKLRSLLPADSTVSPDFVPLMHPAAIQLSGKKIASQTGDLRKAFSLVRRAIDQVEQETLLKMSQEQSVTPTKQPLGEVTNPSIKPQSWSVSPMKEASSSSIQRSILSQLTMESAPRASIAHVARIASSIFNNNALSRLNGLNLQQKAVLCSLVASEKKQIQRDPYKTPSKSWSKIANVKELFETYTMLCNRDEGILQVLKSTEFRDVVASLETLGLIHEATGRTSGLLTPASTPSRSGRAMDDKQVVSAVSEKEMRDSLSGAGSDLLQRLLDE</sequence>
<evidence type="ECO:0000256" key="8">
    <source>
        <dbReference type="SAM" id="MobiDB-lite"/>
    </source>
</evidence>
<comment type="caution">
    <text evidence="10">The sequence shown here is derived from an EMBL/GenBank/DDBJ whole genome shotgun (WGS) entry which is preliminary data.</text>
</comment>
<dbReference type="Gene3D" id="1.10.10.10">
    <property type="entry name" value="Winged helix-like DNA-binding domain superfamily/Winged helix DNA-binding domain"/>
    <property type="match status" value="1"/>
</dbReference>
<dbReference type="InterPro" id="IPR027417">
    <property type="entry name" value="P-loop_NTPase"/>
</dbReference>
<dbReference type="GO" id="GO:0051301">
    <property type="term" value="P:cell division"/>
    <property type="evidence" value="ECO:0007669"/>
    <property type="project" value="UniProtKB-UniRule"/>
</dbReference>
<feature type="compositionally biased region" description="Polar residues" evidence="8">
    <location>
        <begin position="415"/>
        <end position="425"/>
    </location>
</feature>
<feature type="compositionally biased region" description="Polar residues" evidence="8">
    <location>
        <begin position="89"/>
        <end position="99"/>
    </location>
</feature>
<dbReference type="Pfam" id="PF13191">
    <property type="entry name" value="AAA_16"/>
    <property type="match status" value="1"/>
</dbReference>
<feature type="domain" description="AAA+ ATPase" evidence="9">
    <location>
        <begin position="193"/>
        <end position="334"/>
    </location>
</feature>
<dbReference type="FunFam" id="3.40.50.300:FF:000547">
    <property type="entry name" value="Cell division control protein"/>
    <property type="match status" value="1"/>
</dbReference>
<dbReference type="InterPro" id="IPR036388">
    <property type="entry name" value="WH-like_DNA-bd_sf"/>
</dbReference>
<comment type="similarity">
    <text evidence="2 7">Belongs to the CDC6/cdc18 family.</text>
</comment>
<feature type="region of interest" description="Disordered" evidence="8">
    <location>
        <begin position="578"/>
        <end position="626"/>
    </location>
</feature>
<dbReference type="SMART" id="SM00382">
    <property type="entry name" value="AAA"/>
    <property type="match status" value="1"/>
</dbReference>
<name>A0AAV9NB89_9EURO</name>
<dbReference type="AlphaFoldDB" id="A0AAV9NB89"/>
<feature type="compositionally biased region" description="Polar residues" evidence="8">
    <location>
        <begin position="432"/>
        <end position="443"/>
    </location>
</feature>
<keyword evidence="5" id="KW-0539">Nucleus</keyword>
<dbReference type="InterPro" id="IPR015163">
    <property type="entry name" value="Cdc6_C"/>
</dbReference>
<accession>A0AAV9NB89</accession>
<keyword evidence="3" id="KW-0132">Cell division</keyword>
<feature type="region of interest" description="Disordered" evidence="8">
    <location>
        <begin position="24"/>
        <end position="103"/>
    </location>
</feature>
<dbReference type="SUPFAM" id="SSF52540">
    <property type="entry name" value="P-loop containing nucleoside triphosphate hydrolases"/>
    <property type="match status" value="1"/>
</dbReference>
<gene>
    <name evidence="10" type="ORF">LTR84_003316</name>
</gene>
<proteinExistence type="inferred from homology"/>
<evidence type="ECO:0000256" key="7">
    <source>
        <dbReference type="PIRNR" id="PIRNR001767"/>
    </source>
</evidence>
<dbReference type="CDD" id="cd00009">
    <property type="entry name" value="AAA"/>
    <property type="match status" value="1"/>
</dbReference>
<evidence type="ECO:0000313" key="11">
    <source>
        <dbReference type="Proteomes" id="UP001358417"/>
    </source>
</evidence>
<evidence type="ECO:0000256" key="3">
    <source>
        <dbReference type="ARBA" id="ARBA00022618"/>
    </source>
</evidence>
<dbReference type="GO" id="GO:0033314">
    <property type="term" value="P:mitotic DNA replication checkpoint signaling"/>
    <property type="evidence" value="ECO:0007669"/>
    <property type="project" value="TreeGrafter"/>
</dbReference>
<dbReference type="PANTHER" id="PTHR10763">
    <property type="entry name" value="CELL DIVISION CONTROL PROTEIN 6-RELATED"/>
    <property type="match status" value="1"/>
</dbReference>
<dbReference type="Pfam" id="PF09079">
    <property type="entry name" value="WHD_Cdc6"/>
    <property type="match status" value="1"/>
</dbReference>
<dbReference type="Pfam" id="PF22606">
    <property type="entry name" value="Cdc6-ORC-like_ATPase_lid"/>
    <property type="match status" value="1"/>
</dbReference>
<evidence type="ECO:0000313" key="10">
    <source>
        <dbReference type="EMBL" id="KAK5050757.1"/>
    </source>
</evidence>
<feature type="compositionally biased region" description="Polar residues" evidence="8">
    <location>
        <begin position="578"/>
        <end position="589"/>
    </location>
</feature>
<dbReference type="RefSeq" id="XP_064705257.1">
    <property type="nucleotide sequence ID" value="XM_064846904.1"/>
</dbReference>
<organism evidence="10 11">
    <name type="scientific">Exophiala bonariae</name>
    <dbReference type="NCBI Taxonomy" id="1690606"/>
    <lineage>
        <taxon>Eukaryota</taxon>
        <taxon>Fungi</taxon>
        <taxon>Dikarya</taxon>
        <taxon>Ascomycota</taxon>
        <taxon>Pezizomycotina</taxon>
        <taxon>Eurotiomycetes</taxon>
        <taxon>Chaetothyriomycetidae</taxon>
        <taxon>Chaetothyriales</taxon>
        <taxon>Herpotrichiellaceae</taxon>
        <taxon>Exophiala</taxon>
    </lineage>
</organism>
<evidence type="ECO:0000256" key="4">
    <source>
        <dbReference type="ARBA" id="ARBA00022705"/>
    </source>
</evidence>
<evidence type="ECO:0000259" key="9">
    <source>
        <dbReference type="SMART" id="SM00382"/>
    </source>
</evidence>
<dbReference type="GeneID" id="89971503"/>
<dbReference type="PANTHER" id="PTHR10763:SF26">
    <property type="entry name" value="CELL DIVISION CONTROL PROTEIN 6 HOMOLOG"/>
    <property type="match status" value="1"/>
</dbReference>
<dbReference type="GO" id="GO:0006270">
    <property type="term" value="P:DNA replication initiation"/>
    <property type="evidence" value="ECO:0007669"/>
    <property type="project" value="UniProtKB-UniRule"/>
</dbReference>
<dbReference type="InterPro" id="IPR041664">
    <property type="entry name" value="AAA_16"/>
</dbReference>
<dbReference type="PIRSF" id="PIRSF001767">
    <property type="entry name" value="Cdc6"/>
    <property type="match status" value="1"/>
</dbReference>
<keyword evidence="11" id="KW-1185">Reference proteome</keyword>
<protein>
    <recommendedName>
        <fullName evidence="7">Cell division control protein</fullName>
    </recommendedName>
</protein>
<evidence type="ECO:0000256" key="6">
    <source>
        <dbReference type="ARBA" id="ARBA00023306"/>
    </source>
</evidence>
<dbReference type="GO" id="GO:0003688">
    <property type="term" value="F:DNA replication origin binding"/>
    <property type="evidence" value="ECO:0007669"/>
    <property type="project" value="TreeGrafter"/>
</dbReference>
<keyword evidence="6" id="KW-0131">Cell cycle</keyword>
<dbReference type="InterPro" id="IPR016314">
    <property type="entry name" value="Cdc6/18"/>
</dbReference>
<dbReference type="InterPro" id="IPR003593">
    <property type="entry name" value="AAA+_ATPase"/>
</dbReference>
<evidence type="ECO:0000256" key="2">
    <source>
        <dbReference type="ARBA" id="ARBA00006184"/>
    </source>
</evidence>
<keyword evidence="4" id="KW-0235">DNA replication</keyword>
<feature type="compositionally biased region" description="Basic and acidic residues" evidence="8">
    <location>
        <begin position="592"/>
        <end position="610"/>
    </location>
</feature>
<reference evidence="10 11" key="1">
    <citation type="submission" date="2023-08" db="EMBL/GenBank/DDBJ databases">
        <title>Black Yeasts Isolated from many extreme environments.</title>
        <authorList>
            <person name="Coleine C."/>
            <person name="Stajich J.E."/>
            <person name="Selbmann L."/>
        </authorList>
    </citation>
    <scope>NUCLEOTIDE SEQUENCE [LARGE SCALE GENOMIC DNA]</scope>
    <source>
        <strain evidence="10 11">CCFEE 5792</strain>
    </source>
</reference>
<comment type="subcellular location">
    <subcellularLocation>
        <location evidence="1">Nucleus</location>
    </subcellularLocation>
</comment>
<dbReference type="InterPro" id="IPR050311">
    <property type="entry name" value="ORC1/CDC6"/>
</dbReference>
<evidence type="ECO:0000256" key="5">
    <source>
        <dbReference type="ARBA" id="ARBA00023242"/>
    </source>
</evidence>
<dbReference type="Gene3D" id="3.40.50.300">
    <property type="entry name" value="P-loop containing nucleotide triphosphate hydrolases"/>
    <property type="match status" value="1"/>
</dbReference>
<evidence type="ECO:0000256" key="1">
    <source>
        <dbReference type="ARBA" id="ARBA00004123"/>
    </source>
</evidence>
<dbReference type="InterPro" id="IPR054425">
    <property type="entry name" value="Cdc6_ORC1-like_ATPase_lid"/>
</dbReference>
<dbReference type="EMBL" id="JAVRRD010000016">
    <property type="protein sequence ID" value="KAK5050757.1"/>
    <property type="molecule type" value="Genomic_DNA"/>
</dbReference>
<dbReference type="Gene3D" id="1.10.8.60">
    <property type="match status" value="1"/>
</dbReference>
<dbReference type="GO" id="GO:0005634">
    <property type="term" value="C:nucleus"/>
    <property type="evidence" value="ECO:0007669"/>
    <property type="project" value="UniProtKB-SubCell"/>
</dbReference>
<dbReference type="Proteomes" id="UP001358417">
    <property type="component" value="Unassembled WGS sequence"/>
</dbReference>
<feature type="region of interest" description="Disordered" evidence="8">
    <location>
        <begin position="415"/>
        <end position="444"/>
    </location>
</feature>